<dbReference type="Gene3D" id="3.40.1000.30">
    <property type="match status" value="1"/>
</dbReference>
<keyword evidence="9" id="KW-0007">Acetylation</keyword>
<feature type="compositionally biased region" description="Basic and acidic residues" evidence="11">
    <location>
        <begin position="213"/>
        <end position="224"/>
    </location>
</feature>
<evidence type="ECO:0000259" key="13">
    <source>
        <dbReference type="Pfam" id="PF11566"/>
    </source>
</evidence>
<evidence type="ECO:0000313" key="15">
    <source>
        <dbReference type="Proteomes" id="UP000664169"/>
    </source>
</evidence>
<keyword evidence="8" id="KW-0647">Proteasome</keyword>
<dbReference type="PANTHER" id="PTHR13266:SF1">
    <property type="entry name" value="PROTEASOME INHIBITOR PI31 SUBUNIT"/>
    <property type="match status" value="1"/>
</dbReference>
<evidence type="ECO:0000256" key="11">
    <source>
        <dbReference type="SAM" id="MobiDB-lite"/>
    </source>
</evidence>
<keyword evidence="6" id="KW-0597">Phosphoprotein</keyword>
<dbReference type="InterPro" id="IPR021625">
    <property type="entry name" value="PI31_Prot_N"/>
</dbReference>
<organism evidence="14 15">
    <name type="scientific">Gomphillus americanus</name>
    <dbReference type="NCBI Taxonomy" id="1940652"/>
    <lineage>
        <taxon>Eukaryota</taxon>
        <taxon>Fungi</taxon>
        <taxon>Dikarya</taxon>
        <taxon>Ascomycota</taxon>
        <taxon>Pezizomycotina</taxon>
        <taxon>Lecanoromycetes</taxon>
        <taxon>OSLEUM clade</taxon>
        <taxon>Ostropomycetidae</taxon>
        <taxon>Ostropales</taxon>
        <taxon>Graphidaceae</taxon>
        <taxon>Gomphilloideae</taxon>
        <taxon>Gomphillus</taxon>
    </lineage>
</organism>
<dbReference type="Proteomes" id="UP000664169">
    <property type="component" value="Unassembled WGS sequence"/>
</dbReference>
<feature type="domain" description="PI31 proteasome regulator C-terminal" evidence="12">
    <location>
        <begin position="287"/>
        <end position="350"/>
    </location>
</feature>
<evidence type="ECO:0000259" key="12">
    <source>
        <dbReference type="Pfam" id="PF08577"/>
    </source>
</evidence>
<evidence type="ECO:0000256" key="3">
    <source>
        <dbReference type="ARBA" id="ARBA00006405"/>
    </source>
</evidence>
<dbReference type="EMBL" id="CAJPDQ010000001">
    <property type="protein sequence ID" value="CAF9903558.1"/>
    <property type="molecule type" value="Genomic_DNA"/>
</dbReference>
<gene>
    <name evidence="14" type="ORF">GOMPHAMPRED_000375</name>
</gene>
<protein>
    <recommendedName>
        <fullName evidence="16">Proteasome inhibitor PI31 subunit</fullName>
    </recommendedName>
</protein>
<accession>A0A8H3EE77</accession>
<evidence type="ECO:0000256" key="9">
    <source>
        <dbReference type="ARBA" id="ARBA00022990"/>
    </source>
</evidence>
<dbReference type="GO" id="GO:0004866">
    <property type="term" value="F:endopeptidase inhibitor activity"/>
    <property type="evidence" value="ECO:0007669"/>
    <property type="project" value="InterPro"/>
</dbReference>
<feature type="domain" description="PI31 proteasome regulator N-terminal" evidence="13">
    <location>
        <begin position="26"/>
        <end position="189"/>
    </location>
</feature>
<evidence type="ECO:0000256" key="10">
    <source>
        <dbReference type="ARBA" id="ARBA00024805"/>
    </source>
</evidence>
<dbReference type="InterPro" id="IPR013886">
    <property type="entry name" value="PI31_Prot_C"/>
</dbReference>
<dbReference type="AlphaFoldDB" id="A0A8H3EE77"/>
<comment type="similarity">
    <text evidence="3">Belongs to the proteasome inhibitor PI31 family.</text>
</comment>
<keyword evidence="4" id="KW-0488">Methylation</keyword>
<evidence type="ECO:0000256" key="8">
    <source>
        <dbReference type="ARBA" id="ARBA00022942"/>
    </source>
</evidence>
<evidence type="ECO:0000256" key="6">
    <source>
        <dbReference type="ARBA" id="ARBA00022553"/>
    </source>
</evidence>
<dbReference type="InterPro" id="IPR045128">
    <property type="entry name" value="PI31-like"/>
</dbReference>
<dbReference type="OrthoDB" id="68090at2759"/>
<evidence type="ECO:0000256" key="4">
    <source>
        <dbReference type="ARBA" id="ARBA00022481"/>
    </source>
</evidence>
<dbReference type="GO" id="GO:0000502">
    <property type="term" value="C:proteasome complex"/>
    <property type="evidence" value="ECO:0007669"/>
    <property type="project" value="UniProtKB-KW"/>
</dbReference>
<sequence length="389" mass="41716">MAAQIPGGPLSAANLAYLMLQTLPQSEQIKTQAEALGLLAHACFLAIDFRLIGLDEDHKIEPSTESTTQSSSGSIKSLPPEWNRTQNISFKYAHDQSSMQFLLTVRRMGTKIVINALALGDEKVASLDAPMNDFVSPSSLPFTMTNDRTSVDASHKIQELFISSGRVADFASMLKVQIFQKLMPRMAKEGYEESTRTSTAGSTAEELSRNGNHRQDIDDRERAPSGRFQDPLPPAALPRPFNDPLADVPRRGPFPDFEPPGFEDEHGILRPPGRDGFGGGGFQGPSYGERDLYPSGLGPHDPLRIGPRSGGHRGGGGMYPSFDDPLFGGDRGGGFNPMAPPGARYDPVNPGDGVPRDPGAGRRFPGSGRGNPMGGPPNPFGGFGNGDFI</sequence>
<proteinExistence type="inferred from homology"/>
<evidence type="ECO:0000256" key="1">
    <source>
        <dbReference type="ARBA" id="ARBA00004240"/>
    </source>
</evidence>
<name>A0A8H3EE77_9LECA</name>
<evidence type="ECO:0000256" key="2">
    <source>
        <dbReference type="ARBA" id="ARBA00004496"/>
    </source>
</evidence>
<dbReference type="Pfam" id="PF11566">
    <property type="entry name" value="PI31_Prot_N"/>
    <property type="match status" value="1"/>
</dbReference>
<feature type="compositionally biased region" description="Gly residues" evidence="11">
    <location>
        <begin position="308"/>
        <end position="318"/>
    </location>
</feature>
<keyword evidence="5" id="KW-0963">Cytoplasm</keyword>
<dbReference type="Pfam" id="PF08577">
    <property type="entry name" value="PI31_Prot_C"/>
    <property type="match status" value="1"/>
</dbReference>
<keyword evidence="7" id="KW-0256">Endoplasmic reticulum</keyword>
<comment type="subcellular location">
    <subcellularLocation>
        <location evidence="2">Cytoplasm</location>
    </subcellularLocation>
    <subcellularLocation>
        <location evidence="1">Endoplasmic reticulum</location>
    </subcellularLocation>
</comment>
<evidence type="ECO:0000256" key="5">
    <source>
        <dbReference type="ARBA" id="ARBA00022490"/>
    </source>
</evidence>
<feature type="region of interest" description="Disordered" evidence="11">
    <location>
        <begin position="190"/>
        <end position="389"/>
    </location>
</feature>
<evidence type="ECO:0000313" key="14">
    <source>
        <dbReference type="EMBL" id="CAF9903558.1"/>
    </source>
</evidence>
<dbReference type="GO" id="GO:0043161">
    <property type="term" value="P:proteasome-mediated ubiquitin-dependent protein catabolic process"/>
    <property type="evidence" value="ECO:0007669"/>
    <property type="project" value="InterPro"/>
</dbReference>
<reference evidence="14" key="1">
    <citation type="submission" date="2021-03" db="EMBL/GenBank/DDBJ databases">
        <authorList>
            <person name="Tagirdzhanova G."/>
        </authorList>
    </citation>
    <scope>NUCLEOTIDE SEQUENCE</scope>
</reference>
<evidence type="ECO:0008006" key="16">
    <source>
        <dbReference type="Google" id="ProtNLM"/>
    </source>
</evidence>
<keyword evidence="15" id="KW-1185">Reference proteome</keyword>
<comment type="function">
    <text evidence="10">Plays an important role in control of proteasome function. Inhibits the hydrolysis of protein and peptide substrates by the 20S proteasome. Also inhibits the activation of the proteasome by the proteasome regulatory proteins PA700 and PA28.</text>
</comment>
<dbReference type="PANTHER" id="PTHR13266">
    <property type="entry name" value="PROTEASOME INHIBITOR"/>
    <property type="match status" value="1"/>
</dbReference>
<dbReference type="GO" id="GO:0070628">
    <property type="term" value="F:proteasome binding"/>
    <property type="evidence" value="ECO:0007669"/>
    <property type="project" value="InterPro"/>
</dbReference>
<dbReference type="GO" id="GO:0005783">
    <property type="term" value="C:endoplasmic reticulum"/>
    <property type="evidence" value="ECO:0007669"/>
    <property type="project" value="UniProtKB-SubCell"/>
</dbReference>
<evidence type="ECO:0000256" key="7">
    <source>
        <dbReference type="ARBA" id="ARBA00022824"/>
    </source>
</evidence>
<comment type="caution">
    <text evidence="14">The sequence shown here is derived from an EMBL/GenBank/DDBJ whole genome shotgun (WGS) entry which is preliminary data.</text>
</comment>